<dbReference type="AlphaFoldDB" id="A0A2C5XQD7"/>
<reference evidence="1 2" key="1">
    <citation type="submission" date="2017-06" db="EMBL/GenBank/DDBJ databases">
        <title>Ant-infecting Ophiocordyceps genomes reveal a high diversity of potential behavioral manipulation genes and a possible major role for enterotoxins.</title>
        <authorList>
            <person name="De Bekker C."/>
            <person name="Evans H.C."/>
            <person name="Brachmann A."/>
            <person name="Hughes D.P."/>
        </authorList>
    </citation>
    <scope>NUCLEOTIDE SEQUENCE [LARGE SCALE GENOMIC DNA]</scope>
    <source>
        <strain evidence="1 2">Map16</strain>
    </source>
</reference>
<keyword evidence="2" id="KW-1185">Reference proteome</keyword>
<dbReference type="EMBL" id="NJES01001048">
    <property type="protein sequence ID" value="PHH68128.1"/>
    <property type="molecule type" value="Genomic_DNA"/>
</dbReference>
<gene>
    <name evidence="1" type="ORF">CDD80_226</name>
</gene>
<proteinExistence type="predicted"/>
<evidence type="ECO:0000313" key="2">
    <source>
        <dbReference type="Proteomes" id="UP000226431"/>
    </source>
</evidence>
<sequence length="165" mass="18049">MPGRRAGEDAVGQVDEMGGWTYMNRNLEPCRKQLHYMMTTRYTMQGSSSPRDDVGCESEKRHINSPELPIQPQPSGILGAVTNTYMQEGKAKESSCGKWTVGLAKLAREPPSAQEGGALCCVGTHQLGWAWLVMPGLCLAANRDRCWDGLRGDPIFKANYSGKAS</sequence>
<evidence type="ECO:0000313" key="1">
    <source>
        <dbReference type="EMBL" id="PHH68128.1"/>
    </source>
</evidence>
<accession>A0A2C5XQD7</accession>
<dbReference type="Proteomes" id="UP000226431">
    <property type="component" value="Unassembled WGS sequence"/>
</dbReference>
<name>A0A2C5XQD7_9HYPO</name>
<protein>
    <submittedName>
        <fullName evidence="1">Uncharacterized protein</fullName>
    </submittedName>
</protein>
<comment type="caution">
    <text evidence="1">The sequence shown here is derived from an EMBL/GenBank/DDBJ whole genome shotgun (WGS) entry which is preliminary data.</text>
</comment>
<organism evidence="1 2">
    <name type="scientific">Ophiocordyceps camponoti-rufipedis</name>
    <dbReference type="NCBI Taxonomy" id="2004952"/>
    <lineage>
        <taxon>Eukaryota</taxon>
        <taxon>Fungi</taxon>
        <taxon>Dikarya</taxon>
        <taxon>Ascomycota</taxon>
        <taxon>Pezizomycotina</taxon>
        <taxon>Sordariomycetes</taxon>
        <taxon>Hypocreomycetidae</taxon>
        <taxon>Hypocreales</taxon>
        <taxon>Ophiocordycipitaceae</taxon>
        <taxon>Ophiocordyceps</taxon>
    </lineage>
</organism>